<dbReference type="RefSeq" id="WP_143848646.1">
    <property type="nucleotide sequence ID" value="NZ_VLXZ01000005.1"/>
</dbReference>
<evidence type="ECO:0000256" key="7">
    <source>
        <dbReference type="ARBA" id="ARBA00022917"/>
    </source>
</evidence>
<dbReference type="GO" id="GO:0006426">
    <property type="term" value="P:glycyl-tRNA aminoacylation"/>
    <property type="evidence" value="ECO:0007669"/>
    <property type="project" value="UniProtKB-UniRule"/>
</dbReference>
<reference evidence="12 13" key="1">
    <citation type="submission" date="2019-07" db="EMBL/GenBank/DDBJ databases">
        <authorList>
            <person name="Park Y.J."/>
            <person name="Jeong S.E."/>
            <person name="Jung H.S."/>
        </authorList>
    </citation>
    <scope>NUCLEOTIDE SEQUENCE [LARGE SCALE GENOMIC DNA]</scope>
    <source>
        <strain evidence="13">P16(2019)</strain>
    </source>
</reference>
<evidence type="ECO:0000256" key="2">
    <source>
        <dbReference type="ARBA" id="ARBA00008226"/>
    </source>
</evidence>
<sequence>MTKQDFLLEIGLEELPARFVTSSMEQLKQAVTKWLTEQRLSFEAVEAFSTPRRLAVIVKDLTAAQEDLETESRGPAKKIAIADDGSWTKAAEGFARGQGISPDDLAVKEVKGTEYVFAKSFQKGKPTLELLPEIKEVVTALHFPKNMRWHDYSLRFARPIQWLVALYGETVVPFTITTIESGRSSRGHRFLGEELTIEEPSRYVELLQEQFVLADPLARKETIRQQLEELAEASGWVIPVNEDLLEEVNNLVEWPTALSGGFEGEFLTLPREVLLTTMKEHQRYFPVENLEGELLPHFITVRNGDARHLENVARGNEKVLRARFSDSAFFFKEDQKLNIDAAVKQLDSIVYHEEIGSLGDKVKRIQAIAGNLAKQLGLDSAKEQERVQRAAGISKFDLVSQMVGEFPELQGLMGEVYALHLGEDKEVAKAVKEHYYPRFAGDHLPSSMTGFLVSMADKLDTIVSCFAIGLIPSGSQDPYALRRQALGLVQMAAEKNVDMTLHELLQLATDTIEAHGLPIKDKEKLVMELLEFFALRVKHALSDKGIEYDVIDAILEGEDGSVPWLFQKAALISDAKKKDSFKKVVEALSRVTNIARKSEVDTEINPALFEKEEEHTLYARYNELSSLLKEYKQRREPEQAFLALEETAPAVHHYFEHIMVMSEDEHVKANRLQLMKQLAHEIEAFAKFQKIVY</sequence>
<dbReference type="InterPro" id="IPR015944">
    <property type="entry name" value="Gly-tRNA-synth_bsu"/>
</dbReference>
<dbReference type="NCBIfam" id="TIGR00211">
    <property type="entry name" value="glyS"/>
    <property type="match status" value="1"/>
</dbReference>
<keyword evidence="8 10" id="KW-0030">Aminoacyl-tRNA synthetase</keyword>
<dbReference type="Pfam" id="PF05746">
    <property type="entry name" value="DALR_1"/>
    <property type="match status" value="1"/>
</dbReference>
<dbReference type="InterPro" id="IPR009080">
    <property type="entry name" value="tRNAsynth_Ia_anticodon-bd"/>
</dbReference>
<dbReference type="PRINTS" id="PR01045">
    <property type="entry name" value="TRNASYNTHGB"/>
</dbReference>
<comment type="subcellular location">
    <subcellularLocation>
        <location evidence="1 10">Cytoplasm</location>
    </subcellularLocation>
</comment>
<dbReference type="EC" id="6.1.1.14" evidence="10"/>
<comment type="subunit">
    <text evidence="10">Tetramer of two alpha and two beta subunits.</text>
</comment>
<evidence type="ECO:0000256" key="6">
    <source>
        <dbReference type="ARBA" id="ARBA00022840"/>
    </source>
</evidence>
<dbReference type="Proteomes" id="UP000318521">
    <property type="component" value="Unassembled WGS sequence"/>
</dbReference>
<dbReference type="AlphaFoldDB" id="A0A553ZZ91"/>
<dbReference type="Pfam" id="PF02092">
    <property type="entry name" value="tRNA_synt_2f"/>
    <property type="match status" value="1"/>
</dbReference>
<evidence type="ECO:0000313" key="13">
    <source>
        <dbReference type="Proteomes" id="UP000318521"/>
    </source>
</evidence>
<dbReference type="InterPro" id="IPR008909">
    <property type="entry name" value="DALR_anticod-bd"/>
</dbReference>
<comment type="catalytic activity">
    <reaction evidence="9 10">
        <text>tRNA(Gly) + glycine + ATP = glycyl-tRNA(Gly) + AMP + diphosphate</text>
        <dbReference type="Rhea" id="RHEA:16013"/>
        <dbReference type="Rhea" id="RHEA-COMP:9664"/>
        <dbReference type="Rhea" id="RHEA-COMP:9683"/>
        <dbReference type="ChEBI" id="CHEBI:30616"/>
        <dbReference type="ChEBI" id="CHEBI:33019"/>
        <dbReference type="ChEBI" id="CHEBI:57305"/>
        <dbReference type="ChEBI" id="CHEBI:78442"/>
        <dbReference type="ChEBI" id="CHEBI:78522"/>
        <dbReference type="ChEBI" id="CHEBI:456215"/>
        <dbReference type="EC" id="6.1.1.14"/>
    </reaction>
</comment>
<accession>A0A553ZZ91</accession>
<evidence type="ECO:0000256" key="1">
    <source>
        <dbReference type="ARBA" id="ARBA00004496"/>
    </source>
</evidence>
<evidence type="ECO:0000256" key="4">
    <source>
        <dbReference type="ARBA" id="ARBA00022598"/>
    </source>
</evidence>
<name>A0A553ZZ91_9BACI</name>
<keyword evidence="3 10" id="KW-0963">Cytoplasm</keyword>
<evidence type="ECO:0000256" key="5">
    <source>
        <dbReference type="ARBA" id="ARBA00022741"/>
    </source>
</evidence>
<keyword evidence="5 10" id="KW-0547">Nucleotide-binding</keyword>
<dbReference type="EMBL" id="VLXZ01000005">
    <property type="protein sequence ID" value="TSB46752.1"/>
    <property type="molecule type" value="Genomic_DNA"/>
</dbReference>
<keyword evidence="6 10" id="KW-0067">ATP-binding</keyword>
<evidence type="ECO:0000256" key="9">
    <source>
        <dbReference type="ARBA" id="ARBA00047937"/>
    </source>
</evidence>
<feature type="domain" description="DALR anticodon binding" evidence="11">
    <location>
        <begin position="586"/>
        <end position="680"/>
    </location>
</feature>
<dbReference type="PANTHER" id="PTHR30075">
    <property type="entry name" value="GLYCYL-TRNA SYNTHETASE"/>
    <property type="match status" value="1"/>
</dbReference>
<keyword evidence="4 10" id="KW-0436">Ligase</keyword>
<dbReference type="GO" id="GO:0006420">
    <property type="term" value="P:arginyl-tRNA aminoacylation"/>
    <property type="evidence" value="ECO:0007669"/>
    <property type="project" value="InterPro"/>
</dbReference>
<dbReference type="OrthoDB" id="9775440at2"/>
<dbReference type="Gene3D" id="1.10.730.10">
    <property type="entry name" value="Isoleucyl-tRNA Synthetase, Domain 1"/>
    <property type="match status" value="1"/>
</dbReference>
<dbReference type="PROSITE" id="PS50861">
    <property type="entry name" value="AA_TRNA_LIGASE_II_GLYAB"/>
    <property type="match status" value="1"/>
</dbReference>
<dbReference type="SUPFAM" id="SSF47323">
    <property type="entry name" value="Anticodon-binding domain of a subclass of class I aminoacyl-tRNA synthetases"/>
    <property type="match status" value="1"/>
</dbReference>
<dbReference type="GO" id="GO:0004814">
    <property type="term" value="F:arginine-tRNA ligase activity"/>
    <property type="evidence" value="ECO:0007669"/>
    <property type="project" value="InterPro"/>
</dbReference>
<dbReference type="GO" id="GO:0005829">
    <property type="term" value="C:cytosol"/>
    <property type="evidence" value="ECO:0007669"/>
    <property type="project" value="TreeGrafter"/>
</dbReference>
<dbReference type="SUPFAM" id="SSF109604">
    <property type="entry name" value="HD-domain/PDEase-like"/>
    <property type="match status" value="1"/>
</dbReference>
<evidence type="ECO:0000313" key="12">
    <source>
        <dbReference type="EMBL" id="TSB46752.1"/>
    </source>
</evidence>
<evidence type="ECO:0000256" key="8">
    <source>
        <dbReference type="ARBA" id="ARBA00023146"/>
    </source>
</evidence>
<comment type="caution">
    <text evidence="12">The sequence shown here is derived from an EMBL/GenBank/DDBJ whole genome shotgun (WGS) entry which is preliminary data.</text>
</comment>
<dbReference type="HAMAP" id="MF_00255">
    <property type="entry name" value="Gly_tRNA_synth_beta"/>
    <property type="match status" value="1"/>
</dbReference>
<evidence type="ECO:0000259" key="11">
    <source>
        <dbReference type="Pfam" id="PF05746"/>
    </source>
</evidence>
<dbReference type="PANTHER" id="PTHR30075:SF2">
    <property type="entry name" value="GLYCINE--TRNA LIGASE, CHLOROPLASTIC_MITOCHONDRIAL 2"/>
    <property type="match status" value="1"/>
</dbReference>
<keyword evidence="7 10" id="KW-0648">Protein biosynthesis</keyword>
<keyword evidence="13" id="KW-1185">Reference proteome</keyword>
<evidence type="ECO:0000256" key="3">
    <source>
        <dbReference type="ARBA" id="ARBA00022490"/>
    </source>
</evidence>
<dbReference type="InterPro" id="IPR006194">
    <property type="entry name" value="Gly-tRNA-synth_heterodimer"/>
</dbReference>
<organism evidence="12 13">
    <name type="scientific">Alkalicoccobacillus porphyridii</name>
    <dbReference type="NCBI Taxonomy" id="2597270"/>
    <lineage>
        <taxon>Bacteria</taxon>
        <taxon>Bacillati</taxon>
        <taxon>Bacillota</taxon>
        <taxon>Bacilli</taxon>
        <taxon>Bacillales</taxon>
        <taxon>Bacillaceae</taxon>
        <taxon>Alkalicoccobacillus</taxon>
    </lineage>
</organism>
<comment type="similarity">
    <text evidence="2 10">Belongs to the class-II aminoacyl-tRNA synthetase family.</text>
</comment>
<gene>
    <name evidence="10" type="primary">glyS</name>
    <name evidence="12" type="ORF">FN960_10430</name>
</gene>
<dbReference type="GO" id="GO:0005524">
    <property type="term" value="F:ATP binding"/>
    <property type="evidence" value="ECO:0007669"/>
    <property type="project" value="UniProtKB-UniRule"/>
</dbReference>
<protein>
    <recommendedName>
        <fullName evidence="10">Glycine--tRNA ligase beta subunit</fullName>
        <ecNumber evidence="10">6.1.1.14</ecNumber>
    </recommendedName>
    <alternativeName>
        <fullName evidence="10">Glycyl-tRNA synthetase beta subunit</fullName>
        <shortName evidence="10">GlyRS</shortName>
    </alternativeName>
</protein>
<proteinExistence type="inferred from homology"/>
<evidence type="ECO:0000256" key="10">
    <source>
        <dbReference type="HAMAP-Rule" id="MF_00255"/>
    </source>
</evidence>
<dbReference type="GO" id="GO:0004820">
    <property type="term" value="F:glycine-tRNA ligase activity"/>
    <property type="evidence" value="ECO:0007669"/>
    <property type="project" value="UniProtKB-UniRule"/>
</dbReference>